<proteinExistence type="predicted"/>
<dbReference type="SUPFAM" id="SSF47413">
    <property type="entry name" value="lambda repressor-like DNA-binding domains"/>
    <property type="match status" value="1"/>
</dbReference>
<dbReference type="Proteomes" id="UP001458415">
    <property type="component" value="Unassembled WGS sequence"/>
</dbReference>
<evidence type="ECO:0000313" key="1">
    <source>
        <dbReference type="EMBL" id="MER6983313.1"/>
    </source>
</evidence>
<dbReference type="PANTHER" id="PTHR35010">
    <property type="entry name" value="BLL4672 PROTEIN-RELATED"/>
    <property type="match status" value="1"/>
</dbReference>
<evidence type="ECO:0000313" key="2">
    <source>
        <dbReference type="Proteomes" id="UP001458415"/>
    </source>
</evidence>
<reference evidence="1 2" key="1">
    <citation type="submission" date="2024-06" db="EMBL/GenBank/DDBJ databases">
        <title>The Natural Products Discovery Center: Release of the First 8490 Sequenced Strains for Exploring Actinobacteria Biosynthetic Diversity.</title>
        <authorList>
            <person name="Kalkreuter E."/>
            <person name="Kautsar S.A."/>
            <person name="Yang D."/>
            <person name="Bader C.D."/>
            <person name="Teijaro C.N."/>
            <person name="Fluegel L."/>
            <person name="Davis C.M."/>
            <person name="Simpson J.R."/>
            <person name="Lauterbach L."/>
            <person name="Steele A.D."/>
            <person name="Gui C."/>
            <person name="Meng S."/>
            <person name="Li G."/>
            <person name="Viehrig K."/>
            <person name="Ye F."/>
            <person name="Su P."/>
            <person name="Kiefer A.F."/>
            <person name="Nichols A."/>
            <person name="Cepeda A.J."/>
            <person name="Yan W."/>
            <person name="Fan B."/>
            <person name="Jiang Y."/>
            <person name="Adhikari A."/>
            <person name="Zheng C.-J."/>
            <person name="Schuster L."/>
            <person name="Cowan T.M."/>
            <person name="Smanski M.J."/>
            <person name="Chevrette M.G."/>
            <person name="De Carvalho L.P.S."/>
            <person name="Shen B."/>
        </authorList>
    </citation>
    <scope>NUCLEOTIDE SEQUENCE [LARGE SCALE GENOMIC DNA]</scope>
    <source>
        <strain evidence="1 2">NPDC000634</strain>
    </source>
</reference>
<accession>A0ABV1WHJ1</accession>
<comment type="caution">
    <text evidence="1">The sequence shown here is derived from an EMBL/GenBank/DDBJ whole genome shotgun (WGS) entry which is preliminary data.</text>
</comment>
<protein>
    <submittedName>
        <fullName evidence="1">Helix-turn-helix domain-containing protein</fullName>
    </submittedName>
</protein>
<organism evidence="1 2">
    <name type="scientific">Streptomyces carpinensis</name>
    <dbReference type="NCBI Taxonomy" id="66369"/>
    <lineage>
        <taxon>Bacteria</taxon>
        <taxon>Bacillati</taxon>
        <taxon>Actinomycetota</taxon>
        <taxon>Actinomycetes</taxon>
        <taxon>Kitasatosporales</taxon>
        <taxon>Streptomycetaceae</taxon>
        <taxon>Streptomyces</taxon>
    </lineage>
</organism>
<keyword evidence="2" id="KW-1185">Reference proteome</keyword>
<dbReference type="PANTHER" id="PTHR35010:SF2">
    <property type="entry name" value="BLL4672 PROTEIN"/>
    <property type="match status" value="1"/>
</dbReference>
<dbReference type="Gene3D" id="1.10.260.40">
    <property type="entry name" value="lambda repressor-like DNA-binding domains"/>
    <property type="match status" value="1"/>
</dbReference>
<name>A0ABV1WHJ1_9ACTN</name>
<dbReference type="InterPro" id="IPR010982">
    <property type="entry name" value="Lambda_DNA-bd_dom_sf"/>
</dbReference>
<dbReference type="Pfam" id="PF13560">
    <property type="entry name" value="HTH_31"/>
    <property type="match status" value="1"/>
</dbReference>
<gene>
    <name evidence="1" type="ORF">ABT317_41760</name>
</gene>
<sequence>MKQTPDSHLGAFLRARRAQLTPQECGLPEPDSTRRVTGLLRQEVAQLAAISVDYYTRPEQGRVRASAPVLVTLVRVLRLEDDQKTYMYELAGRSGARPHRRRAAEQLRPAMRRLLDQLTRTPALV</sequence>
<feature type="non-terminal residue" evidence="1">
    <location>
        <position position="125"/>
    </location>
</feature>
<dbReference type="EMBL" id="JBEPCU010001327">
    <property type="protein sequence ID" value="MER6983313.1"/>
    <property type="molecule type" value="Genomic_DNA"/>
</dbReference>